<dbReference type="GO" id="GO:0008379">
    <property type="term" value="F:thioredoxin peroxidase activity"/>
    <property type="evidence" value="ECO:0007669"/>
    <property type="project" value="TreeGrafter"/>
</dbReference>
<evidence type="ECO:0000256" key="5">
    <source>
        <dbReference type="ARBA" id="ARBA00023002"/>
    </source>
</evidence>
<protein>
    <recommendedName>
        <fullName evidence="2">thioredoxin-dependent peroxiredoxin</fullName>
        <ecNumber evidence="2">1.11.1.24</ecNumber>
    </recommendedName>
</protein>
<comment type="catalytic activity">
    <reaction evidence="8">
        <text>a hydroperoxide + [thioredoxin]-dithiol = an alcohol + [thioredoxin]-disulfide + H2O</text>
        <dbReference type="Rhea" id="RHEA:62620"/>
        <dbReference type="Rhea" id="RHEA-COMP:10698"/>
        <dbReference type="Rhea" id="RHEA-COMP:10700"/>
        <dbReference type="ChEBI" id="CHEBI:15377"/>
        <dbReference type="ChEBI" id="CHEBI:29950"/>
        <dbReference type="ChEBI" id="CHEBI:30879"/>
        <dbReference type="ChEBI" id="CHEBI:35924"/>
        <dbReference type="ChEBI" id="CHEBI:50058"/>
        <dbReference type="EC" id="1.11.1.24"/>
    </reaction>
</comment>
<feature type="domain" description="Thioredoxin" evidence="11">
    <location>
        <begin position="3"/>
        <end position="162"/>
    </location>
</feature>
<evidence type="ECO:0000256" key="4">
    <source>
        <dbReference type="ARBA" id="ARBA00022862"/>
    </source>
</evidence>
<evidence type="ECO:0000256" key="1">
    <source>
        <dbReference type="ARBA" id="ARBA00009796"/>
    </source>
</evidence>
<comment type="caution">
    <text evidence="12">The sequence shown here is derived from an EMBL/GenBank/DDBJ whole genome shotgun (WGS) entry which is preliminary data.</text>
</comment>
<feature type="active site" description="Cysteine sulfenic acid (-SOH) intermediate; for peroxidase activity" evidence="10">
    <location>
        <position position="48"/>
    </location>
</feature>
<dbReference type="Pfam" id="PF10417">
    <property type="entry name" value="1-cysPrx_C"/>
    <property type="match status" value="1"/>
</dbReference>
<dbReference type="GO" id="GO:0033554">
    <property type="term" value="P:cellular response to stress"/>
    <property type="evidence" value="ECO:0007669"/>
    <property type="project" value="TreeGrafter"/>
</dbReference>
<gene>
    <name evidence="12" type="ORF">CPB84DRAFT_1795619</name>
</gene>
<dbReference type="InterPro" id="IPR024706">
    <property type="entry name" value="Peroxiredoxin_AhpC-typ"/>
</dbReference>
<proteinExistence type="inferred from homology"/>
<dbReference type="CDD" id="cd03015">
    <property type="entry name" value="PRX_Typ2cys"/>
    <property type="match status" value="1"/>
</dbReference>
<dbReference type="EMBL" id="JADNYJ010000178">
    <property type="protein sequence ID" value="KAF8876790.1"/>
    <property type="molecule type" value="Genomic_DNA"/>
</dbReference>
<name>A0A9P5TG40_GYMJU</name>
<evidence type="ECO:0000313" key="12">
    <source>
        <dbReference type="EMBL" id="KAF8876790.1"/>
    </source>
</evidence>
<dbReference type="InterPro" id="IPR013766">
    <property type="entry name" value="Thioredoxin_domain"/>
</dbReference>
<keyword evidence="3 9" id="KW-0575">Peroxidase</keyword>
<dbReference type="GO" id="GO:0045454">
    <property type="term" value="P:cell redox homeostasis"/>
    <property type="evidence" value="ECO:0007669"/>
    <property type="project" value="TreeGrafter"/>
</dbReference>
<sequence>MVALVQRPAPTFKAEAVADSLFVDIDLEKYRGQWVVLLFYPMDFTFVCPTEILAFNDALPFFKELNTSVLAISTDSKFSHFAWATQTRKEGGLGPNLQLPLVADRNLKISRDYGVLLEEEGIALRGLFLIDPKGTLRQITVNDLPVGRSVDETLRLIKAFQFTDAHGEVCPANWTEGSKTIKTDPVAKLEYFSAVANGANGHANGEATGAGKKRPRVE</sequence>
<dbReference type="FunFam" id="3.40.30.10:FF:000003">
    <property type="entry name" value="Peroxiredoxin 1"/>
    <property type="match status" value="1"/>
</dbReference>
<dbReference type="Gene3D" id="3.40.30.10">
    <property type="entry name" value="Glutaredoxin"/>
    <property type="match status" value="1"/>
</dbReference>
<dbReference type="OrthoDB" id="185659at2759"/>
<dbReference type="InterPro" id="IPR000866">
    <property type="entry name" value="AhpC/TSA"/>
</dbReference>
<dbReference type="Pfam" id="PF00578">
    <property type="entry name" value="AhpC-TSA"/>
    <property type="match status" value="1"/>
</dbReference>
<evidence type="ECO:0000256" key="3">
    <source>
        <dbReference type="ARBA" id="ARBA00022559"/>
    </source>
</evidence>
<dbReference type="SUPFAM" id="SSF52833">
    <property type="entry name" value="Thioredoxin-like"/>
    <property type="match status" value="1"/>
</dbReference>
<keyword evidence="13" id="KW-1185">Reference proteome</keyword>
<dbReference type="EC" id="1.11.1.24" evidence="2"/>
<dbReference type="GO" id="GO:0005829">
    <property type="term" value="C:cytosol"/>
    <property type="evidence" value="ECO:0007669"/>
    <property type="project" value="TreeGrafter"/>
</dbReference>
<evidence type="ECO:0000256" key="9">
    <source>
        <dbReference type="PIRNR" id="PIRNR000239"/>
    </source>
</evidence>
<dbReference type="GO" id="GO:0006979">
    <property type="term" value="P:response to oxidative stress"/>
    <property type="evidence" value="ECO:0007669"/>
    <property type="project" value="TreeGrafter"/>
</dbReference>
<evidence type="ECO:0000313" key="13">
    <source>
        <dbReference type="Proteomes" id="UP000724874"/>
    </source>
</evidence>
<accession>A0A9P5TG40</accession>
<evidence type="ECO:0000256" key="8">
    <source>
        <dbReference type="ARBA" id="ARBA00049091"/>
    </source>
</evidence>
<dbReference type="InterPro" id="IPR019479">
    <property type="entry name" value="Peroxiredoxin_C"/>
</dbReference>
<evidence type="ECO:0000256" key="2">
    <source>
        <dbReference type="ARBA" id="ARBA00013017"/>
    </source>
</evidence>
<reference evidence="12" key="1">
    <citation type="submission" date="2020-11" db="EMBL/GenBank/DDBJ databases">
        <authorList>
            <consortium name="DOE Joint Genome Institute"/>
            <person name="Ahrendt S."/>
            <person name="Riley R."/>
            <person name="Andreopoulos W."/>
            <person name="LaButti K."/>
            <person name="Pangilinan J."/>
            <person name="Ruiz-duenas F.J."/>
            <person name="Barrasa J.M."/>
            <person name="Sanchez-Garcia M."/>
            <person name="Camarero S."/>
            <person name="Miyauchi S."/>
            <person name="Serrano A."/>
            <person name="Linde D."/>
            <person name="Babiker R."/>
            <person name="Drula E."/>
            <person name="Ayuso-Fernandez I."/>
            <person name="Pacheco R."/>
            <person name="Padilla G."/>
            <person name="Ferreira P."/>
            <person name="Barriuso J."/>
            <person name="Kellner H."/>
            <person name="Castanera R."/>
            <person name="Alfaro M."/>
            <person name="Ramirez L."/>
            <person name="Pisabarro A.G."/>
            <person name="Kuo A."/>
            <person name="Tritt A."/>
            <person name="Lipzen A."/>
            <person name="He G."/>
            <person name="Yan M."/>
            <person name="Ng V."/>
            <person name="Cullen D."/>
            <person name="Martin F."/>
            <person name="Rosso M.-N."/>
            <person name="Henrissat B."/>
            <person name="Hibbett D."/>
            <person name="Martinez A.T."/>
            <person name="Grigoriev I.V."/>
        </authorList>
    </citation>
    <scope>NUCLEOTIDE SEQUENCE</scope>
    <source>
        <strain evidence="12">AH 44721</strain>
    </source>
</reference>
<dbReference type="InterPro" id="IPR050217">
    <property type="entry name" value="Peroxiredoxin"/>
</dbReference>
<organism evidence="12 13">
    <name type="scientific">Gymnopilus junonius</name>
    <name type="common">Spectacular rustgill mushroom</name>
    <name type="synonym">Gymnopilus spectabilis subsp. junonius</name>
    <dbReference type="NCBI Taxonomy" id="109634"/>
    <lineage>
        <taxon>Eukaryota</taxon>
        <taxon>Fungi</taxon>
        <taxon>Dikarya</taxon>
        <taxon>Basidiomycota</taxon>
        <taxon>Agaricomycotina</taxon>
        <taxon>Agaricomycetes</taxon>
        <taxon>Agaricomycetidae</taxon>
        <taxon>Agaricales</taxon>
        <taxon>Agaricineae</taxon>
        <taxon>Hymenogastraceae</taxon>
        <taxon>Gymnopilus</taxon>
    </lineage>
</organism>
<comment type="function">
    <text evidence="9">Thiol-specific peroxidase that catalyzes the reduction of hydrogen peroxide and organic hydroperoxides to water and alcohols, respectively.</text>
</comment>
<evidence type="ECO:0000259" key="11">
    <source>
        <dbReference type="PROSITE" id="PS51352"/>
    </source>
</evidence>
<dbReference type="PIRSF" id="PIRSF000239">
    <property type="entry name" value="AHPC"/>
    <property type="match status" value="1"/>
</dbReference>
<dbReference type="Proteomes" id="UP000724874">
    <property type="component" value="Unassembled WGS sequence"/>
</dbReference>
<evidence type="ECO:0000256" key="7">
    <source>
        <dbReference type="ARBA" id="ARBA00023284"/>
    </source>
</evidence>
<evidence type="ECO:0000256" key="6">
    <source>
        <dbReference type="ARBA" id="ARBA00023157"/>
    </source>
</evidence>
<dbReference type="PROSITE" id="PS51352">
    <property type="entry name" value="THIOREDOXIN_2"/>
    <property type="match status" value="1"/>
</dbReference>
<keyword evidence="7 9" id="KW-0676">Redox-active center</keyword>
<dbReference type="GO" id="GO:0042744">
    <property type="term" value="P:hydrogen peroxide catabolic process"/>
    <property type="evidence" value="ECO:0007669"/>
    <property type="project" value="TreeGrafter"/>
</dbReference>
<dbReference type="PANTHER" id="PTHR10681">
    <property type="entry name" value="THIOREDOXIN PEROXIDASE"/>
    <property type="match status" value="1"/>
</dbReference>
<keyword evidence="6" id="KW-1015">Disulfide bond</keyword>
<comment type="similarity">
    <text evidence="1">Belongs to the peroxiredoxin family. AhpC/Prx1 subfamily.</text>
</comment>
<dbReference type="PANTHER" id="PTHR10681:SF128">
    <property type="entry name" value="THIOREDOXIN-DEPENDENT PEROXIDE REDUCTASE, MITOCHONDRIAL"/>
    <property type="match status" value="1"/>
</dbReference>
<dbReference type="AlphaFoldDB" id="A0A9P5TG40"/>
<dbReference type="InterPro" id="IPR036249">
    <property type="entry name" value="Thioredoxin-like_sf"/>
</dbReference>
<keyword evidence="5 9" id="KW-0560">Oxidoreductase</keyword>
<evidence type="ECO:0000256" key="10">
    <source>
        <dbReference type="PIRSR" id="PIRSR000239-1"/>
    </source>
</evidence>
<keyword evidence="4 9" id="KW-0049">Antioxidant</keyword>